<accession>A0ABT9BP64</accession>
<evidence type="ECO:0000256" key="1">
    <source>
        <dbReference type="ARBA" id="ARBA00023015"/>
    </source>
</evidence>
<dbReference type="Gene3D" id="3.40.50.2300">
    <property type="match status" value="2"/>
</dbReference>
<evidence type="ECO:0000256" key="2">
    <source>
        <dbReference type="ARBA" id="ARBA00023125"/>
    </source>
</evidence>
<gene>
    <name evidence="5" type="ORF">Q5716_11380</name>
</gene>
<dbReference type="Proteomes" id="UP001241072">
    <property type="component" value="Unassembled WGS sequence"/>
</dbReference>
<dbReference type="PROSITE" id="PS50932">
    <property type="entry name" value="HTH_LACI_2"/>
    <property type="match status" value="1"/>
</dbReference>
<dbReference type="InterPro" id="IPR000843">
    <property type="entry name" value="HTH_LacI"/>
</dbReference>
<dbReference type="PANTHER" id="PTHR30146">
    <property type="entry name" value="LACI-RELATED TRANSCRIPTIONAL REPRESSOR"/>
    <property type="match status" value="1"/>
</dbReference>
<dbReference type="PANTHER" id="PTHR30146:SF153">
    <property type="entry name" value="LACTOSE OPERON REPRESSOR"/>
    <property type="match status" value="1"/>
</dbReference>
<sequence length="348" mass="36719">MPQPSSGDRVRPVTLSDVARAAGVSQSTASRAFNGSARRVDEALKQRVLEAAARLNYVPNTQAQAVARGRTTTIALLVSDIADAYFSSMAAAMMAEAESAGLRVSVIVTERRIERELEVVREVRGQHARAIVLAGSGYRDAALTGTLRAELDMVIESGGRVVTVSRGDLPFESVDFDNAGGARQLGASLARLGYRDFLVLAGEPELVATQDRVAGFRAGLADAGIELDDDRVIPSAFSWEGARDAVQRLGDDVLAGTRLVFAVNDEMALGAVAALRGRGFRIPEDISVAGFDDIRTLRDVVPGLTTVHVPIADLAAEVVGRIAHGVPGAPGSILPTSVVLRDSTPRLN</sequence>
<dbReference type="GO" id="GO:0003677">
    <property type="term" value="F:DNA binding"/>
    <property type="evidence" value="ECO:0007669"/>
    <property type="project" value="UniProtKB-KW"/>
</dbReference>
<evidence type="ECO:0000259" key="4">
    <source>
        <dbReference type="PROSITE" id="PS50932"/>
    </source>
</evidence>
<dbReference type="Pfam" id="PF00356">
    <property type="entry name" value="LacI"/>
    <property type="match status" value="1"/>
</dbReference>
<dbReference type="Gene3D" id="1.10.260.40">
    <property type="entry name" value="lambda repressor-like DNA-binding domains"/>
    <property type="match status" value="1"/>
</dbReference>
<dbReference type="SMART" id="SM00354">
    <property type="entry name" value="HTH_LACI"/>
    <property type="match status" value="1"/>
</dbReference>
<evidence type="ECO:0000313" key="5">
    <source>
        <dbReference type="EMBL" id="MDO7882827.1"/>
    </source>
</evidence>
<keyword evidence="1" id="KW-0805">Transcription regulation</keyword>
<proteinExistence type="predicted"/>
<evidence type="ECO:0000313" key="6">
    <source>
        <dbReference type="Proteomes" id="UP001241072"/>
    </source>
</evidence>
<dbReference type="CDD" id="cd01392">
    <property type="entry name" value="HTH_LacI"/>
    <property type="match status" value="1"/>
</dbReference>
<keyword evidence="3" id="KW-0804">Transcription</keyword>
<dbReference type="SUPFAM" id="SSF53822">
    <property type="entry name" value="Periplasmic binding protein-like I"/>
    <property type="match status" value="1"/>
</dbReference>
<dbReference type="SUPFAM" id="SSF47413">
    <property type="entry name" value="lambda repressor-like DNA-binding domains"/>
    <property type="match status" value="1"/>
</dbReference>
<dbReference type="Pfam" id="PF13377">
    <property type="entry name" value="Peripla_BP_3"/>
    <property type="match status" value="1"/>
</dbReference>
<keyword evidence="6" id="KW-1185">Reference proteome</keyword>
<protein>
    <submittedName>
        <fullName evidence="5">LacI family DNA-binding transcriptional regulator</fullName>
    </submittedName>
</protein>
<organism evidence="5 6">
    <name type="scientific">Antiquaquibacter soli</name>
    <dbReference type="NCBI Taxonomy" id="3064523"/>
    <lineage>
        <taxon>Bacteria</taxon>
        <taxon>Bacillati</taxon>
        <taxon>Actinomycetota</taxon>
        <taxon>Actinomycetes</taxon>
        <taxon>Micrococcales</taxon>
        <taxon>Microbacteriaceae</taxon>
        <taxon>Antiquaquibacter</taxon>
    </lineage>
</organism>
<keyword evidence="2 5" id="KW-0238">DNA-binding</keyword>
<feature type="domain" description="HTH lacI-type" evidence="4">
    <location>
        <begin position="13"/>
        <end position="68"/>
    </location>
</feature>
<evidence type="ECO:0000256" key="3">
    <source>
        <dbReference type="ARBA" id="ARBA00023163"/>
    </source>
</evidence>
<dbReference type="EMBL" id="JAUQUB010000002">
    <property type="protein sequence ID" value="MDO7882827.1"/>
    <property type="molecule type" value="Genomic_DNA"/>
</dbReference>
<reference evidence="5 6" key="1">
    <citation type="submission" date="2023-07" db="EMBL/GenBank/DDBJ databases">
        <title>Protaetiibacter sp. nov WY-16 isolated from soil.</title>
        <authorList>
            <person name="Liu B."/>
            <person name="Wan Y."/>
        </authorList>
    </citation>
    <scope>NUCLEOTIDE SEQUENCE [LARGE SCALE GENOMIC DNA]</scope>
    <source>
        <strain evidence="5 6">WY-16</strain>
    </source>
</reference>
<dbReference type="InterPro" id="IPR010982">
    <property type="entry name" value="Lambda_DNA-bd_dom_sf"/>
</dbReference>
<name>A0ABT9BP64_9MICO</name>
<dbReference type="InterPro" id="IPR028082">
    <property type="entry name" value="Peripla_BP_I"/>
</dbReference>
<dbReference type="InterPro" id="IPR046335">
    <property type="entry name" value="LacI/GalR-like_sensor"/>
</dbReference>
<dbReference type="CDD" id="cd06267">
    <property type="entry name" value="PBP1_LacI_sugar_binding-like"/>
    <property type="match status" value="1"/>
</dbReference>
<comment type="caution">
    <text evidence="5">The sequence shown here is derived from an EMBL/GenBank/DDBJ whole genome shotgun (WGS) entry which is preliminary data.</text>
</comment>
<dbReference type="RefSeq" id="WP_305003259.1">
    <property type="nucleotide sequence ID" value="NZ_JAUQUB010000002.1"/>
</dbReference>